<dbReference type="SUPFAM" id="SSF56935">
    <property type="entry name" value="Porins"/>
    <property type="match status" value="1"/>
</dbReference>
<evidence type="ECO:0000256" key="5">
    <source>
        <dbReference type="ARBA" id="ARBA00022692"/>
    </source>
</evidence>
<evidence type="ECO:0000256" key="1">
    <source>
        <dbReference type="ARBA" id="ARBA00004571"/>
    </source>
</evidence>
<comment type="subunit">
    <text evidence="2">Homotrimer.</text>
</comment>
<evidence type="ECO:0000256" key="7">
    <source>
        <dbReference type="ARBA" id="ARBA00023065"/>
    </source>
</evidence>
<evidence type="ECO:0000256" key="6">
    <source>
        <dbReference type="ARBA" id="ARBA00022729"/>
    </source>
</evidence>
<dbReference type="Gene3D" id="2.40.160.10">
    <property type="entry name" value="Porin"/>
    <property type="match status" value="1"/>
</dbReference>
<name>A0A158A3U0_9BURK</name>
<dbReference type="STRING" id="1777143.AWB82_01660"/>
<gene>
    <name evidence="12" type="ORF">AWB82_01660</name>
</gene>
<evidence type="ECO:0000313" key="12">
    <source>
        <dbReference type="EMBL" id="SAK52369.1"/>
    </source>
</evidence>
<keyword evidence="9" id="KW-0472">Membrane</keyword>
<proteinExistence type="predicted"/>
<dbReference type="GO" id="GO:0006811">
    <property type="term" value="P:monoatomic ion transport"/>
    <property type="evidence" value="ECO:0007669"/>
    <property type="project" value="UniProtKB-KW"/>
</dbReference>
<keyword evidence="4" id="KW-1134">Transmembrane beta strand</keyword>
<sequence>MGLCLVGTSAMAQQVTLYGTIDTGITYISNAGGKSLIEMQPNIMWKSAWGIKGTEDIGSGTKVFFDISNTFNTATGANYGFGPAFGVTNDTWGTLTAGQLNDFMFLSLTVSRWGPQLYSAPPYYTSAGPFDKLGLNAGTMDFNGLAGWYVFNNALSYRSPTINGLTVGAMYAFGNVAGHMGRGDTQSFGVDFSRGPLQMDAAYTFTRSSDVIQSGQALRNWGLGGRMAVGAAFIDAIYTNTRNTAVGTGVQVIGAGAQYPVTRNTVMSMNYHYDWANAAQNSYHAHQIGAGLFYGLSKRTDVYLNLVWQRASGDGAVAEVNYTHTASSTASQTVARVGMTHRF</sequence>
<keyword evidence="8" id="KW-0626">Porin</keyword>
<accession>A0A158A3U0</accession>
<feature type="domain" description="Porin" evidence="11">
    <location>
        <begin position="4"/>
        <end position="312"/>
    </location>
</feature>
<dbReference type="Proteomes" id="UP000054596">
    <property type="component" value="Unassembled WGS sequence"/>
</dbReference>
<comment type="subcellular location">
    <subcellularLocation>
        <location evidence="1">Cell outer membrane</location>
        <topology evidence="1">Multi-pass membrane protein</topology>
    </subcellularLocation>
</comment>
<evidence type="ECO:0000256" key="9">
    <source>
        <dbReference type="ARBA" id="ARBA00023136"/>
    </source>
</evidence>
<dbReference type="InterPro" id="IPR023614">
    <property type="entry name" value="Porin_dom_sf"/>
</dbReference>
<dbReference type="GO" id="GO:0015288">
    <property type="term" value="F:porin activity"/>
    <property type="evidence" value="ECO:0007669"/>
    <property type="project" value="UniProtKB-KW"/>
</dbReference>
<reference evidence="12" key="1">
    <citation type="submission" date="2016-01" db="EMBL/GenBank/DDBJ databases">
        <authorList>
            <person name="Peeters C."/>
        </authorList>
    </citation>
    <scope>NUCLEOTIDE SEQUENCE [LARGE SCALE GENOMIC DNA]</scope>
    <source>
        <strain evidence="12">LMG 29325</strain>
    </source>
</reference>
<dbReference type="OrthoDB" id="8982743at2"/>
<comment type="caution">
    <text evidence="12">The sequence shown here is derived from an EMBL/GenBank/DDBJ whole genome shotgun (WGS) entry which is preliminary data.</text>
</comment>
<evidence type="ECO:0000256" key="3">
    <source>
        <dbReference type="ARBA" id="ARBA00022448"/>
    </source>
</evidence>
<evidence type="ECO:0000256" key="10">
    <source>
        <dbReference type="ARBA" id="ARBA00023237"/>
    </source>
</evidence>
<dbReference type="InterPro" id="IPR033900">
    <property type="entry name" value="Gram_neg_porin_domain"/>
</dbReference>
<keyword evidence="5" id="KW-0812">Transmembrane</keyword>
<dbReference type="EMBL" id="FCOJ02000009">
    <property type="protein sequence ID" value="SAK52369.1"/>
    <property type="molecule type" value="Genomic_DNA"/>
</dbReference>
<dbReference type="GO" id="GO:0009279">
    <property type="term" value="C:cell outer membrane"/>
    <property type="evidence" value="ECO:0007669"/>
    <property type="project" value="UniProtKB-SubCell"/>
</dbReference>
<organism evidence="12 13">
    <name type="scientific">Caballeronia glebae</name>
    <dbReference type="NCBI Taxonomy" id="1777143"/>
    <lineage>
        <taxon>Bacteria</taxon>
        <taxon>Pseudomonadati</taxon>
        <taxon>Pseudomonadota</taxon>
        <taxon>Betaproteobacteria</taxon>
        <taxon>Burkholderiales</taxon>
        <taxon>Burkholderiaceae</taxon>
        <taxon>Caballeronia</taxon>
    </lineage>
</organism>
<evidence type="ECO:0000259" key="11">
    <source>
        <dbReference type="Pfam" id="PF13609"/>
    </source>
</evidence>
<keyword evidence="7" id="KW-0406">Ion transport</keyword>
<dbReference type="GO" id="GO:0046930">
    <property type="term" value="C:pore complex"/>
    <property type="evidence" value="ECO:0007669"/>
    <property type="project" value="UniProtKB-KW"/>
</dbReference>
<evidence type="ECO:0000313" key="13">
    <source>
        <dbReference type="Proteomes" id="UP000054596"/>
    </source>
</evidence>
<keyword evidence="10" id="KW-0998">Cell outer membrane</keyword>
<dbReference type="CDD" id="cd00342">
    <property type="entry name" value="gram_neg_porins"/>
    <property type="match status" value="1"/>
</dbReference>
<evidence type="ECO:0000256" key="8">
    <source>
        <dbReference type="ARBA" id="ARBA00023114"/>
    </source>
</evidence>
<keyword evidence="3" id="KW-0813">Transport</keyword>
<dbReference type="PANTHER" id="PTHR34501:SF9">
    <property type="entry name" value="MAJOR OUTER MEMBRANE PROTEIN P.IA"/>
    <property type="match status" value="1"/>
</dbReference>
<dbReference type="Pfam" id="PF13609">
    <property type="entry name" value="Porin_4"/>
    <property type="match status" value="1"/>
</dbReference>
<protein>
    <submittedName>
        <fullName evidence="12">Outer membrane protein (Porin)-like protein</fullName>
    </submittedName>
</protein>
<evidence type="ECO:0000256" key="2">
    <source>
        <dbReference type="ARBA" id="ARBA00011233"/>
    </source>
</evidence>
<keyword evidence="6" id="KW-0732">Signal</keyword>
<dbReference type="PANTHER" id="PTHR34501">
    <property type="entry name" value="PROTEIN YDDL-RELATED"/>
    <property type="match status" value="1"/>
</dbReference>
<evidence type="ECO:0000256" key="4">
    <source>
        <dbReference type="ARBA" id="ARBA00022452"/>
    </source>
</evidence>
<keyword evidence="13" id="KW-1185">Reference proteome</keyword>
<dbReference type="AlphaFoldDB" id="A0A158A3U0"/>
<dbReference type="InterPro" id="IPR050298">
    <property type="entry name" value="Gram-neg_bact_OMP"/>
</dbReference>
<dbReference type="RefSeq" id="WP_159462569.1">
    <property type="nucleotide sequence ID" value="NZ_FCOJ02000009.1"/>
</dbReference>